<dbReference type="OrthoDB" id="2044141at2"/>
<accession>A0A1G5AW71</accession>
<sequence>MKSFLIKLTVFVLIGAAAFHLKSYLLLRNDKYQRKVSAREVYHVIGKSQQKNPSRKVLIGDSVARQFFNSESENDTLNSLASNQAISLAGQYILLDNYLKAGNVIDTCYAVFIPSSFQNNLQQLFTYNYFVKPFYKDQYKPLLTETVKNQVEKIPYHGVAQYFGVLTNNWAPEFVSDDQQDYAFFSPVSVEYIHKMSALAKAKHFKLIFVPAVCNENQRKNIESFDKTELAKNHIEQEFAGYFDHIQYVDSKEFVDDMHLHAPEKFIHLYQNQIR</sequence>
<dbReference type="STRING" id="490189.SAMN02927903_00173"/>
<evidence type="ECO:0000313" key="2">
    <source>
        <dbReference type="Proteomes" id="UP000199354"/>
    </source>
</evidence>
<gene>
    <name evidence="1" type="ORF">SAMN02927903_00173</name>
</gene>
<dbReference type="RefSeq" id="WP_091140195.1">
    <property type="nucleotide sequence ID" value="NZ_FMVF01000002.1"/>
</dbReference>
<dbReference type="Proteomes" id="UP000199354">
    <property type="component" value="Unassembled WGS sequence"/>
</dbReference>
<keyword evidence="2" id="KW-1185">Reference proteome</keyword>
<proteinExistence type="predicted"/>
<dbReference type="AlphaFoldDB" id="A0A1G5AW71"/>
<dbReference type="EMBL" id="FMVF01000002">
    <property type="protein sequence ID" value="SCX82080.1"/>
    <property type="molecule type" value="Genomic_DNA"/>
</dbReference>
<evidence type="ECO:0000313" key="1">
    <source>
        <dbReference type="EMBL" id="SCX82080.1"/>
    </source>
</evidence>
<name>A0A1G5AW71_9FLAO</name>
<reference evidence="1 2" key="1">
    <citation type="submission" date="2016-10" db="EMBL/GenBank/DDBJ databases">
        <authorList>
            <person name="de Groot N.N."/>
        </authorList>
    </citation>
    <scope>NUCLEOTIDE SEQUENCE [LARGE SCALE GENOMIC DNA]</scope>
    <source>
        <strain evidence="1 2">CGMCC 1.7031</strain>
    </source>
</reference>
<protein>
    <submittedName>
        <fullName evidence="1">Uncharacterized protein</fullName>
    </submittedName>
</protein>
<organism evidence="1 2">
    <name type="scientific">Flavobacterium caeni</name>
    <dbReference type="NCBI Taxonomy" id="490189"/>
    <lineage>
        <taxon>Bacteria</taxon>
        <taxon>Pseudomonadati</taxon>
        <taxon>Bacteroidota</taxon>
        <taxon>Flavobacteriia</taxon>
        <taxon>Flavobacteriales</taxon>
        <taxon>Flavobacteriaceae</taxon>
        <taxon>Flavobacterium</taxon>
    </lineage>
</organism>